<dbReference type="Gene3D" id="2.40.50.140">
    <property type="entry name" value="Nucleic acid-binding proteins"/>
    <property type="match status" value="1"/>
</dbReference>
<feature type="domain" description="NfeD-like C-terminal" evidence="6">
    <location>
        <begin position="91"/>
        <end position="150"/>
    </location>
</feature>
<dbReference type="eggNOG" id="COG1585">
    <property type="taxonomic scope" value="Bacteria"/>
</dbReference>
<evidence type="ECO:0000256" key="5">
    <source>
        <dbReference type="SAM" id="Phobius"/>
    </source>
</evidence>
<evidence type="ECO:0000313" key="9">
    <source>
        <dbReference type="Proteomes" id="UP000070326"/>
    </source>
</evidence>
<accession>A0A135YZP4</accession>
<comment type="subcellular location">
    <subcellularLocation>
        <location evidence="1">Membrane</location>
        <topology evidence="1">Multi-pass membrane protein</topology>
    </subcellularLocation>
</comment>
<dbReference type="Proteomes" id="UP000070326">
    <property type="component" value="Unassembled WGS sequence"/>
</dbReference>
<dbReference type="SUPFAM" id="SSF141322">
    <property type="entry name" value="NfeD domain-like"/>
    <property type="match status" value="1"/>
</dbReference>
<keyword evidence="4 5" id="KW-0472">Membrane</keyword>
<dbReference type="EMBL" id="LSQZ01000001">
    <property type="protein sequence ID" value="KXI14862.1"/>
    <property type="molecule type" value="Genomic_DNA"/>
</dbReference>
<dbReference type="InterPro" id="IPR002810">
    <property type="entry name" value="NfeD-like_C"/>
</dbReference>
<keyword evidence="3 5" id="KW-1133">Transmembrane helix</keyword>
<gene>
    <name evidence="7" type="ORF">HMPREF3195_00051</name>
    <name evidence="8" type="ORF">NCTC11460_00682</name>
</gene>
<keyword evidence="2 5" id="KW-0812">Transmembrane</keyword>
<sequence>MFGLSIKVIWILIAVAFAIGEAATLSLALIWFSVGSLAALAVSYFTQSLAIQLAVFLIVSFGLLFIATKKLIKMDRDKNNTHWASVDTNTDAFIGKKGYVIGRISPEQPGLVKVKGEEWTAVSNEEGQILEVGEEILVKGIQGVKLLVEKRK</sequence>
<dbReference type="GeneID" id="79842005"/>
<dbReference type="GO" id="GO:0005886">
    <property type="term" value="C:plasma membrane"/>
    <property type="evidence" value="ECO:0007669"/>
    <property type="project" value="TreeGrafter"/>
</dbReference>
<dbReference type="EMBL" id="UGTB01000004">
    <property type="protein sequence ID" value="SUB60768.1"/>
    <property type="molecule type" value="Genomic_DNA"/>
</dbReference>
<dbReference type="PANTHER" id="PTHR33507">
    <property type="entry name" value="INNER MEMBRANE PROTEIN YBBJ"/>
    <property type="match status" value="1"/>
</dbReference>
<organism evidence="7 9">
    <name type="scientific">Peptostreptococcus anaerobius</name>
    <dbReference type="NCBI Taxonomy" id="1261"/>
    <lineage>
        <taxon>Bacteria</taxon>
        <taxon>Bacillati</taxon>
        <taxon>Bacillota</taxon>
        <taxon>Clostridia</taxon>
        <taxon>Peptostreptococcales</taxon>
        <taxon>Peptostreptococcaceae</taxon>
        <taxon>Peptostreptococcus</taxon>
    </lineage>
</organism>
<dbReference type="InterPro" id="IPR012340">
    <property type="entry name" value="NA-bd_OB-fold"/>
</dbReference>
<evidence type="ECO:0000256" key="4">
    <source>
        <dbReference type="ARBA" id="ARBA00023136"/>
    </source>
</evidence>
<dbReference type="Pfam" id="PF01957">
    <property type="entry name" value="NfeD"/>
    <property type="match status" value="1"/>
</dbReference>
<feature type="transmembrane region" description="Helical" evidence="5">
    <location>
        <begin position="9"/>
        <end position="32"/>
    </location>
</feature>
<dbReference type="PANTHER" id="PTHR33507:SF3">
    <property type="entry name" value="INNER MEMBRANE PROTEIN YBBJ"/>
    <property type="match status" value="1"/>
</dbReference>
<dbReference type="PATRIC" id="fig|1261.3.peg.445"/>
<reference evidence="7 9" key="1">
    <citation type="submission" date="2016-02" db="EMBL/GenBank/DDBJ databases">
        <authorList>
            <person name="Wen L."/>
            <person name="He K."/>
            <person name="Yang H."/>
        </authorList>
    </citation>
    <scope>NUCLEOTIDE SEQUENCE [LARGE SCALE GENOMIC DNA]</scope>
    <source>
        <strain evidence="7 9">MJR8628A</strain>
    </source>
</reference>
<evidence type="ECO:0000256" key="3">
    <source>
        <dbReference type="ARBA" id="ARBA00022989"/>
    </source>
</evidence>
<dbReference type="STRING" id="1261.HMPREF3195_00051"/>
<evidence type="ECO:0000313" key="7">
    <source>
        <dbReference type="EMBL" id="KXI14862.1"/>
    </source>
</evidence>
<dbReference type="RefSeq" id="WP_002842768.1">
    <property type="nucleotide sequence ID" value="NZ_CAMPYD010000001.1"/>
</dbReference>
<dbReference type="Proteomes" id="UP000255101">
    <property type="component" value="Unassembled WGS sequence"/>
</dbReference>
<evidence type="ECO:0000256" key="1">
    <source>
        <dbReference type="ARBA" id="ARBA00004141"/>
    </source>
</evidence>
<evidence type="ECO:0000259" key="6">
    <source>
        <dbReference type="Pfam" id="PF01957"/>
    </source>
</evidence>
<protein>
    <submittedName>
        <fullName evidence="8">NfeD-like C-terminal, partner-binding</fullName>
    </submittedName>
    <submittedName>
        <fullName evidence="7">Nodulation efficiency protein D</fullName>
    </submittedName>
</protein>
<dbReference type="InterPro" id="IPR052165">
    <property type="entry name" value="Membrane_assoc_protease"/>
</dbReference>
<name>A0A135YZP4_9FIRM</name>
<feature type="transmembrane region" description="Helical" evidence="5">
    <location>
        <begin position="44"/>
        <end position="66"/>
    </location>
</feature>
<dbReference type="AlphaFoldDB" id="A0A135YZP4"/>
<evidence type="ECO:0000256" key="2">
    <source>
        <dbReference type="ARBA" id="ARBA00022692"/>
    </source>
</evidence>
<proteinExistence type="predicted"/>
<reference evidence="8 10" key="2">
    <citation type="submission" date="2018-06" db="EMBL/GenBank/DDBJ databases">
        <authorList>
            <consortium name="Pathogen Informatics"/>
            <person name="Doyle S."/>
        </authorList>
    </citation>
    <scope>NUCLEOTIDE SEQUENCE [LARGE SCALE GENOMIC DNA]</scope>
    <source>
        <strain evidence="8 10">NCTC11460</strain>
    </source>
</reference>
<evidence type="ECO:0000313" key="10">
    <source>
        <dbReference type="Proteomes" id="UP000255101"/>
    </source>
</evidence>
<evidence type="ECO:0000313" key="8">
    <source>
        <dbReference type="EMBL" id="SUB60768.1"/>
    </source>
</evidence>